<dbReference type="Gene3D" id="3.30.70.100">
    <property type="match status" value="1"/>
</dbReference>
<keyword evidence="4" id="KW-1185">Reference proteome</keyword>
<sequence length="98" mass="11447">MSLRHAGIFNFKATVSESQKHEFFLALKALEEINGVEKMEVSRQTSSKNKFKYGFSMEFASPEIYQAYSIHPQHDAFVQEFFIPLVEDFMEIDTEQLM</sequence>
<proteinExistence type="predicted"/>
<evidence type="ECO:0000256" key="1">
    <source>
        <dbReference type="ARBA" id="ARBA00011738"/>
    </source>
</evidence>
<dbReference type="InterPro" id="IPR013097">
    <property type="entry name" value="Dabb"/>
</dbReference>
<evidence type="ECO:0000259" key="2">
    <source>
        <dbReference type="PROSITE" id="PS51502"/>
    </source>
</evidence>
<feature type="domain" description="Stress-response A/B barrel" evidence="2">
    <location>
        <begin position="3"/>
        <end position="94"/>
    </location>
</feature>
<comment type="subunit">
    <text evidence="1">Homodimer.</text>
</comment>
<evidence type="ECO:0000313" key="3">
    <source>
        <dbReference type="EMBL" id="TBH75301.1"/>
    </source>
</evidence>
<protein>
    <submittedName>
        <fullName evidence="3">Dabb family protein</fullName>
    </submittedName>
</protein>
<dbReference type="Proteomes" id="UP000293583">
    <property type="component" value="Unassembled WGS sequence"/>
</dbReference>
<dbReference type="InterPro" id="IPR011008">
    <property type="entry name" value="Dimeric_a/b-barrel"/>
</dbReference>
<dbReference type="PANTHER" id="PTHR33178">
    <property type="match status" value="1"/>
</dbReference>
<evidence type="ECO:0000313" key="4">
    <source>
        <dbReference type="Proteomes" id="UP000293583"/>
    </source>
</evidence>
<dbReference type="RefSeq" id="WP_130922476.1">
    <property type="nucleotide sequence ID" value="NZ_JAANOM010000002.1"/>
</dbReference>
<comment type="caution">
    <text evidence="3">The sequence shown here is derived from an EMBL/GenBank/DDBJ whole genome shotgun (WGS) entry which is preliminary data.</text>
</comment>
<dbReference type="EMBL" id="SEWY01000001">
    <property type="protein sequence ID" value="TBH75301.1"/>
    <property type="molecule type" value="Genomic_DNA"/>
</dbReference>
<dbReference type="Pfam" id="PF07876">
    <property type="entry name" value="Dabb"/>
    <property type="match status" value="1"/>
</dbReference>
<dbReference type="InterPro" id="IPR044662">
    <property type="entry name" value="HS1/DABB1-like"/>
</dbReference>
<name>A0A4Q9BHJ0_9BACT</name>
<dbReference type="SMART" id="SM00886">
    <property type="entry name" value="Dabb"/>
    <property type="match status" value="1"/>
</dbReference>
<reference evidence="3 4" key="1">
    <citation type="submission" date="2019-02" db="EMBL/GenBank/DDBJ databases">
        <title>Genome of a new Bacteroidetes strain.</title>
        <authorList>
            <person name="Pitt A."/>
        </authorList>
    </citation>
    <scope>NUCLEOTIDE SEQUENCE [LARGE SCALE GENOMIC DNA]</scope>
    <source>
        <strain evidence="3 4">103A-SOEBACH</strain>
    </source>
</reference>
<dbReference type="PANTHER" id="PTHR33178:SF10">
    <property type="entry name" value="STRESS-RESPONSE A_B BARREL DOMAIN-CONTAINING PROTEIN"/>
    <property type="match status" value="1"/>
</dbReference>
<gene>
    <name evidence="3" type="ORF">EWU20_01625</name>
</gene>
<dbReference type="SUPFAM" id="SSF54909">
    <property type="entry name" value="Dimeric alpha+beta barrel"/>
    <property type="match status" value="1"/>
</dbReference>
<dbReference type="OrthoDB" id="9808130at2"/>
<organism evidence="3 4">
    <name type="scientific">Aquirufa antheringensis</name>
    <dbReference type="NCBI Taxonomy" id="2516559"/>
    <lineage>
        <taxon>Bacteria</taxon>
        <taxon>Pseudomonadati</taxon>
        <taxon>Bacteroidota</taxon>
        <taxon>Cytophagia</taxon>
        <taxon>Cytophagales</taxon>
        <taxon>Flectobacillaceae</taxon>
        <taxon>Aquirufa</taxon>
    </lineage>
</organism>
<accession>A0A4Q9BHJ0</accession>
<dbReference type="PROSITE" id="PS51502">
    <property type="entry name" value="S_R_A_B_BARREL"/>
    <property type="match status" value="1"/>
</dbReference>
<dbReference type="AlphaFoldDB" id="A0A4Q9BHJ0"/>